<dbReference type="AlphaFoldDB" id="A0AAE1EAL5"/>
<gene>
    <name evidence="2" type="ORF">RRG08_013390</name>
</gene>
<protein>
    <submittedName>
        <fullName evidence="2">Uncharacterized protein</fullName>
    </submittedName>
</protein>
<comment type="caution">
    <text evidence="2">The sequence shown here is derived from an EMBL/GenBank/DDBJ whole genome shotgun (WGS) entry which is preliminary data.</text>
</comment>
<keyword evidence="3" id="KW-1185">Reference proteome</keyword>
<proteinExistence type="predicted"/>
<organism evidence="2 3">
    <name type="scientific">Elysia crispata</name>
    <name type="common">lettuce slug</name>
    <dbReference type="NCBI Taxonomy" id="231223"/>
    <lineage>
        <taxon>Eukaryota</taxon>
        <taxon>Metazoa</taxon>
        <taxon>Spiralia</taxon>
        <taxon>Lophotrochozoa</taxon>
        <taxon>Mollusca</taxon>
        <taxon>Gastropoda</taxon>
        <taxon>Heterobranchia</taxon>
        <taxon>Euthyneura</taxon>
        <taxon>Panpulmonata</taxon>
        <taxon>Sacoglossa</taxon>
        <taxon>Placobranchoidea</taxon>
        <taxon>Plakobranchidae</taxon>
        <taxon>Elysia</taxon>
    </lineage>
</organism>
<feature type="region of interest" description="Disordered" evidence="1">
    <location>
        <begin position="67"/>
        <end position="135"/>
    </location>
</feature>
<reference evidence="2" key="1">
    <citation type="journal article" date="2023" name="G3 (Bethesda)">
        <title>A reference genome for the long-term kleptoplast-retaining sea slug Elysia crispata morphotype clarki.</title>
        <authorList>
            <person name="Eastman K.E."/>
            <person name="Pendleton A.L."/>
            <person name="Shaikh M.A."/>
            <person name="Suttiyut T."/>
            <person name="Ogas R."/>
            <person name="Tomko P."/>
            <person name="Gavelis G."/>
            <person name="Widhalm J.R."/>
            <person name="Wisecaver J.H."/>
        </authorList>
    </citation>
    <scope>NUCLEOTIDE SEQUENCE</scope>
    <source>
        <strain evidence="2">ECLA1</strain>
    </source>
</reference>
<evidence type="ECO:0000256" key="1">
    <source>
        <dbReference type="SAM" id="MobiDB-lite"/>
    </source>
</evidence>
<sequence length="153" mass="17010">MSRDIRKDNLFYQNPFSCYGEQTRRYFSAATLSFSSKKDRLLTILSCDSDQFMVQLAHLRGIYWDKEAPTQMGTDGGKRPGKLAASPLPTPDCDQRPGKFATPPDCDQRPGKLATPSPTPDCDQTPEKLANAPTPKIVTKTWEACYPPAPARL</sequence>
<evidence type="ECO:0000313" key="3">
    <source>
        <dbReference type="Proteomes" id="UP001283361"/>
    </source>
</evidence>
<dbReference type="Proteomes" id="UP001283361">
    <property type="component" value="Unassembled WGS sequence"/>
</dbReference>
<evidence type="ECO:0000313" key="2">
    <source>
        <dbReference type="EMBL" id="KAK3800549.1"/>
    </source>
</evidence>
<accession>A0AAE1EAL5</accession>
<name>A0AAE1EAL5_9GAST</name>
<dbReference type="EMBL" id="JAWDGP010000445">
    <property type="protein sequence ID" value="KAK3800549.1"/>
    <property type="molecule type" value="Genomic_DNA"/>
</dbReference>